<dbReference type="Gene3D" id="1.10.3910.10">
    <property type="entry name" value="SP0561-like"/>
    <property type="match status" value="1"/>
</dbReference>
<accession>A0A7C5K078</accession>
<reference evidence="2" key="1">
    <citation type="journal article" date="2020" name="mSystems">
        <title>Genome- and Community-Level Interaction Insights into Carbon Utilization and Element Cycling Functions of Hydrothermarchaeota in Hydrothermal Sediment.</title>
        <authorList>
            <person name="Zhou Z."/>
            <person name="Liu Y."/>
            <person name="Xu W."/>
            <person name="Pan J."/>
            <person name="Luo Z.H."/>
            <person name="Li M."/>
        </authorList>
    </citation>
    <scope>NUCLEOTIDE SEQUENCE [LARGE SCALE GENOMIC DNA]</scope>
    <source>
        <strain evidence="2">HyVt-93</strain>
    </source>
</reference>
<comment type="caution">
    <text evidence="2">The sequence shown here is derived from an EMBL/GenBank/DDBJ whole genome shotgun (WGS) entry which is preliminary data.</text>
</comment>
<protein>
    <submittedName>
        <fullName evidence="2">DUF1858 domain-containing protein</fullName>
    </submittedName>
</protein>
<dbReference type="AlphaFoldDB" id="A0A7C5K078"/>
<dbReference type="Pfam" id="PF08984">
    <property type="entry name" value="DUF1858"/>
    <property type="match status" value="1"/>
</dbReference>
<feature type="domain" description="DUF1858" evidence="1">
    <location>
        <begin position="73"/>
        <end position="130"/>
    </location>
</feature>
<evidence type="ECO:0000313" key="2">
    <source>
        <dbReference type="EMBL" id="HHI01481.1"/>
    </source>
</evidence>
<dbReference type="SUPFAM" id="SSF140683">
    <property type="entry name" value="SP0561-like"/>
    <property type="match status" value="1"/>
</dbReference>
<organism evidence="2">
    <name type="scientific">Thermococcus litoralis</name>
    <dbReference type="NCBI Taxonomy" id="2265"/>
    <lineage>
        <taxon>Archaea</taxon>
        <taxon>Methanobacteriati</taxon>
        <taxon>Methanobacteriota</taxon>
        <taxon>Thermococci</taxon>
        <taxon>Thermococcales</taxon>
        <taxon>Thermococcaceae</taxon>
        <taxon>Thermococcus</taxon>
    </lineage>
</organism>
<dbReference type="Proteomes" id="UP000886217">
    <property type="component" value="Unassembled WGS sequence"/>
</dbReference>
<gene>
    <name evidence="2" type="ORF">ENL40_08525</name>
</gene>
<proteinExistence type="predicted"/>
<dbReference type="InterPro" id="IPR015077">
    <property type="entry name" value="DUF1858"/>
</dbReference>
<dbReference type="EMBL" id="DRTU01000344">
    <property type="protein sequence ID" value="HHI01481.1"/>
    <property type="molecule type" value="Genomic_DNA"/>
</dbReference>
<dbReference type="InterPro" id="IPR038062">
    <property type="entry name" value="ScdA-like_N_sf"/>
</dbReference>
<evidence type="ECO:0000259" key="1">
    <source>
        <dbReference type="Pfam" id="PF08984"/>
    </source>
</evidence>
<sequence>MIIESLEKLNTGEKLEVIGDKPFVDIMPKLEEAEYEVELQKMGEFFILRITKTESSRELNMEVEECDESLEEITENTNVAKLLKAYPESLDILVKYGFSPLHNPVLRKTLARTVTLKQAKKLIGMSDEKFKGMVEELKKLEKK</sequence>
<name>A0A7C5K078_THELI</name>